<comment type="caution">
    <text evidence="2">The sequence shown here is derived from an EMBL/GenBank/DDBJ whole genome shotgun (WGS) entry which is preliminary data.</text>
</comment>
<feature type="region of interest" description="Disordered" evidence="1">
    <location>
        <begin position="154"/>
        <end position="177"/>
    </location>
</feature>
<feature type="region of interest" description="Disordered" evidence="1">
    <location>
        <begin position="1"/>
        <end position="90"/>
    </location>
</feature>
<feature type="compositionally biased region" description="Acidic residues" evidence="1">
    <location>
        <begin position="292"/>
        <end position="305"/>
    </location>
</feature>
<organism evidence="2 3">
    <name type="scientific">Xenoophorus captivus</name>
    <dbReference type="NCBI Taxonomy" id="1517983"/>
    <lineage>
        <taxon>Eukaryota</taxon>
        <taxon>Metazoa</taxon>
        <taxon>Chordata</taxon>
        <taxon>Craniata</taxon>
        <taxon>Vertebrata</taxon>
        <taxon>Euteleostomi</taxon>
        <taxon>Actinopterygii</taxon>
        <taxon>Neopterygii</taxon>
        <taxon>Teleostei</taxon>
        <taxon>Neoteleostei</taxon>
        <taxon>Acanthomorphata</taxon>
        <taxon>Ovalentaria</taxon>
        <taxon>Atherinomorphae</taxon>
        <taxon>Cyprinodontiformes</taxon>
        <taxon>Goodeidae</taxon>
        <taxon>Xenoophorus</taxon>
    </lineage>
</organism>
<dbReference type="EMBL" id="JAHRIN010017357">
    <property type="protein sequence ID" value="MEQ2197143.1"/>
    <property type="molecule type" value="Genomic_DNA"/>
</dbReference>
<reference evidence="2 3" key="1">
    <citation type="submission" date="2021-06" db="EMBL/GenBank/DDBJ databases">
        <authorList>
            <person name="Palmer J.M."/>
        </authorList>
    </citation>
    <scope>NUCLEOTIDE SEQUENCE [LARGE SCALE GENOMIC DNA]</scope>
    <source>
        <strain evidence="2 3">XC_2019</strain>
        <tissue evidence="2">Muscle</tissue>
    </source>
</reference>
<feature type="compositionally biased region" description="Basic and acidic residues" evidence="1">
    <location>
        <begin position="37"/>
        <end position="46"/>
    </location>
</feature>
<sequence>MTWTSKRGFESKMGCSSSSNTAVHPLTEASLQDEDETGSKPRERGDSAGSKGTKDSGVMMENRDLLVLPGAMPDKLPPLSSESLREHEVDRAAPNDAVSGLLHGDVPVQGRPKSSEILKELWSQGIIPVGQNRSKDSGAAYCIMDESRGVIRRPPARLESLKAKKAQSHSREEFDEKMRLVEERRKLKQDELKTRLRTNTVRGRRPAPVSSMEEGADSILSPVESLNLLTISGPSPASALHSQIPHRAAVGGEWVIETGGDNREWQEAKHKGKNSRQGAEEGGECGDCQEGGAEESEMKEEEVTQVEELRADELLAASEELEIDSSFQHAEDKDETF</sequence>
<protein>
    <recommendedName>
        <fullName evidence="4">Stathmin domain containing 1</fullName>
    </recommendedName>
</protein>
<feature type="compositionally biased region" description="Basic and acidic residues" evidence="1">
    <location>
        <begin position="260"/>
        <end position="269"/>
    </location>
</feature>
<gene>
    <name evidence="2" type="ORF">XENOCAPTIV_023991</name>
</gene>
<accession>A0ABV0QP03</accession>
<dbReference type="Proteomes" id="UP001434883">
    <property type="component" value="Unassembled WGS sequence"/>
</dbReference>
<feature type="region of interest" description="Disordered" evidence="1">
    <location>
        <begin position="257"/>
        <end position="337"/>
    </location>
</feature>
<evidence type="ECO:0000256" key="1">
    <source>
        <dbReference type="SAM" id="MobiDB-lite"/>
    </source>
</evidence>
<name>A0ABV0QP03_9TELE</name>
<feature type="region of interest" description="Disordered" evidence="1">
    <location>
        <begin position="194"/>
        <end position="216"/>
    </location>
</feature>
<evidence type="ECO:0008006" key="4">
    <source>
        <dbReference type="Google" id="ProtNLM"/>
    </source>
</evidence>
<proteinExistence type="predicted"/>
<evidence type="ECO:0000313" key="2">
    <source>
        <dbReference type="EMBL" id="MEQ2197143.1"/>
    </source>
</evidence>
<evidence type="ECO:0000313" key="3">
    <source>
        <dbReference type="Proteomes" id="UP001434883"/>
    </source>
</evidence>
<keyword evidence="3" id="KW-1185">Reference proteome</keyword>